<evidence type="ECO:0000256" key="1">
    <source>
        <dbReference type="SAM" id="SignalP"/>
    </source>
</evidence>
<gene>
    <name evidence="2" type="ORF">KL86DPRO_60167</name>
</gene>
<reference evidence="2" key="1">
    <citation type="submission" date="2016-04" db="EMBL/GenBank/DDBJ databases">
        <authorList>
            <person name="Evans L.H."/>
            <person name="Alamgir A."/>
            <person name="Owens N."/>
            <person name="Weber N.D."/>
            <person name="Virtaneva K."/>
            <person name="Barbian K."/>
            <person name="Babar A."/>
            <person name="Rosenke K."/>
        </authorList>
    </citation>
    <scope>NUCLEOTIDE SEQUENCE</scope>
    <source>
        <strain evidence="2">86</strain>
    </source>
</reference>
<feature type="chain" id="PRO_5012804079" description="Protein involved in meta-pathway of phenol degradation" evidence="1">
    <location>
        <begin position="24"/>
        <end position="308"/>
    </location>
</feature>
<organism evidence="2">
    <name type="scientific">uncultured delta proteobacterium</name>
    <dbReference type="NCBI Taxonomy" id="34034"/>
    <lineage>
        <taxon>Bacteria</taxon>
        <taxon>Deltaproteobacteria</taxon>
        <taxon>environmental samples</taxon>
    </lineage>
</organism>
<evidence type="ECO:0008006" key="3">
    <source>
        <dbReference type="Google" id="ProtNLM"/>
    </source>
</evidence>
<protein>
    <recommendedName>
        <fullName evidence="3">Protein involved in meta-pathway of phenol degradation</fullName>
    </recommendedName>
</protein>
<dbReference type="Pfam" id="PF13557">
    <property type="entry name" value="Phenol_MetA_deg"/>
    <property type="match status" value="1"/>
</dbReference>
<accession>A0A212KFH0</accession>
<dbReference type="InterPro" id="IPR025737">
    <property type="entry name" value="FApF"/>
</dbReference>
<evidence type="ECO:0000313" key="2">
    <source>
        <dbReference type="EMBL" id="SBW10453.1"/>
    </source>
</evidence>
<name>A0A212KFH0_9DELT</name>
<dbReference type="AlphaFoldDB" id="A0A212KFH0"/>
<dbReference type="EMBL" id="FLUQ01000006">
    <property type="protein sequence ID" value="SBW10453.1"/>
    <property type="molecule type" value="Genomic_DNA"/>
</dbReference>
<keyword evidence="1" id="KW-0732">Signal</keyword>
<sequence>MRKYLLTALLMASICLPPLPALATENAFGRYIPGVFAGPASQIVPPVPGFYMQSSTFFYKGSAKKDIQLPIGRDLKSKVDVEYFSTALTGVYVPEWTPGKNMSVGLGLTVPLQTLYIKAGAGSLWTSDRATSLGDIMLTPAVGWHDGPHLATANVTIYMPTGDYDKDNLANIGLNCWTFTPSLAYTYVNPEKHIDFSITAGVDISTWNNDTHYRSGEMLHADATLLWTYEGFGAGVFGSVLYQFTDDEGALADQLGGFRGRSFSVGPMLKYSAGGEHEFTVNLNWAPEFHVKNRVEGDGFFLNMTLKF</sequence>
<feature type="signal peptide" evidence="1">
    <location>
        <begin position="1"/>
        <end position="23"/>
    </location>
</feature>
<proteinExistence type="predicted"/>